<protein>
    <submittedName>
        <fullName evidence="2">Uncharacterized protein</fullName>
    </submittedName>
</protein>
<sequence>MPGEVLGSRRESEPLLGGAPRGQMLRLVAGCAVLGLVAAVLLVALADGPGWAVARAGVGVAVVAFTVGWRVLRVRHRGGRLP</sequence>
<keyword evidence="3" id="KW-1185">Reference proteome</keyword>
<keyword evidence="1" id="KW-0472">Membrane</keyword>
<organism evidence="2 3">
    <name type="scientific">Aquipuribacter nitratireducens</name>
    <dbReference type="NCBI Taxonomy" id="650104"/>
    <lineage>
        <taxon>Bacteria</taxon>
        <taxon>Bacillati</taxon>
        <taxon>Actinomycetota</taxon>
        <taxon>Actinomycetes</taxon>
        <taxon>Micrococcales</taxon>
        <taxon>Intrasporangiaceae</taxon>
        <taxon>Aquipuribacter</taxon>
    </lineage>
</organism>
<keyword evidence="1" id="KW-0812">Transmembrane</keyword>
<dbReference type="RefSeq" id="WP_340268325.1">
    <property type="nucleotide sequence ID" value="NZ_JBBEOG010000002.1"/>
</dbReference>
<feature type="transmembrane region" description="Helical" evidence="1">
    <location>
        <begin position="52"/>
        <end position="72"/>
    </location>
</feature>
<accession>A0ABW0GLK5</accession>
<dbReference type="EMBL" id="JBHSLD010000007">
    <property type="protein sequence ID" value="MFC5380403.1"/>
    <property type="molecule type" value="Genomic_DNA"/>
</dbReference>
<feature type="transmembrane region" description="Helical" evidence="1">
    <location>
        <begin position="27"/>
        <end position="46"/>
    </location>
</feature>
<keyword evidence="1" id="KW-1133">Transmembrane helix</keyword>
<gene>
    <name evidence="2" type="ORF">ACFPJ6_06340</name>
</gene>
<proteinExistence type="predicted"/>
<dbReference type="Proteomes" id="UP001596122">
    <property type="component" value="Unassembled WGS sequence"/>
</dbReference>
<name>A0ABW0GLK5_9MICO</name>
<reference evidence="3" key="1">
    <citation type="journal article" date="2019" name="Int. J. Syst. Evol. Microbiol.">
        <title>The Global Catalogue of Microorganisms (GCM) 10K type strain sequencing project: providing services to taxonomists for standard genome sequencing and annotation.</title>
        <authorList>
            <consortium name="The Broad Institute Genomics Platform"/>
            <consortium name="The Broad Institute Genome Sequencing Center for Infectious Disease"/>
            <person name="Wu L."/>
            <person name="Ma J."/>
        </authorList>
    </citation>
    <scope>NUCLEOTIDE SEQUENCE [LARGE SCALE GENOMIC DNA]</scope>
    <source>
        <strain evidence="3">CCUG 43114</strain>
    </source>
</reference>
<evidence type="ECO:0000313" key="2">
    <source>
        <dbReference type="EMBL" id="MFC5380403.1"/>
    </source>
</evidence>
<evidence type="ECO:0000256" key="1">
    <source>
        <dbReference type="SAM" id="Phobius"/>
    </source>
</evidence>
<comment type="caution">
    <text evidence="2">The sequence shown here is derived from an EMBL/GenBank/DDBJ whole genome shotgun (WGS) entry which is preliminary data.</text>
</comment>
<evidence type="ECO:0000313" key="3">
    <source>
        <dbReference type="Proteomes" id="UP001596122"/>
    </source>
</evidence>